<dbReference type="InterPro" id="IPR007634">
    <property type="entry name" value="RNA_pol_sigma_54_DNA-bd"/>
</dbReference>
<dbReference type="RefSeq" id="WP_016182305.1">
    <property type="nucleotide sequence ID" value="NZ_JXKI01000007.1"/>
</dbReference>
<keyword evidence="12" id="KW-1185">Reference proteome</keyword>
<keyword evidence="2" id="KW-0240">DNA-directed RNA polymerase</keyword>
<name>S0KXZ2_9ENTE</name>
<accession>S0KXZ2</accession>
<dbReference type="GO" id="GO:0000428">
    <property type="term" value="C:DNA-directed RNA polymerase complex"/>
    <property type="evidence" value="ECO:0007669"/>
    <property type="project" value="UniProtKB-KW"/>
</dbReference>
<organism evidence="11 12">
    <name type="scientific">Enterococcus columbae DSM 7374 = ATCC 51263</name>
    <dbReference type="NCBI Taxonomy" id="1121865"/>
    <lineage>
        <taxon>Bacteria</taxon>
        <taxon>Bacillati</taxon>
        <taxon>Bacillota</taxon>
        <taxon>Bacilli</taxon>
        <taxon>Lactobacillales</taxon>
        <taxon>Enterococcaceae</taxon>
        <taxon>Enterococcus</taxon>
    </lineage>
</organism>
<proteinExistence type="inferred from homology"/>
<dbReference type="PANTHER" id="PTHR32248">
    <property type="entry name" value="RNA POLYMERASE SIGMA-54 FACTOR"/>
    <property type="match status" value="1"/>
</dbReference>
<dbReference type="Gene3D" id="1.10.10.1330">
    <property type="entry name" value="RNA polymerase sigma-54 factor, core-binding domain"/>
    <property type="match status" value="1"/>
</dbReference>
<evidence type="ECO:0000256" key="3">
    <source>
        <dbReference type="ARBA" id="ARBA00022679"/>
    </source>
</evidence>
<dbReference type="InterPro" id="IPR000394">
    <property type="entry name" value="RNA_pol_sigma_54"/>
</dbReference>
<dbReference type="PRINTS" id="PR00045">
    <property type="entry name" value="SIGMA54FCT"/>
</dbReference>
<keyword evidence="4" id="KW-0548">Nucleotidyltransferase</keyword>
<evidence type="ECO:0000256" key="2">
    <source>
        <dbReference type="ARBA" id="ARBA00022478"/>
    </source>
</evidence>
<evidence type="ECO:0000313" key="12">
    <source>
        <dbReference type="Proteomes" id="UP000014113"/>
    </source>
</evidence>
<reference evidence="11 12" key="1">
    <citation type="submission" date="2013-03" db="EMBL/GenBank/DDBJ databases">
        <title>The Genome Sequence of Enterococcus columbae ATCC_51263 (PacBio/Illumina hybrid assembly).</title>
        <authorList>
            <consortium name="The Broad Institute Genomics Platform"/>
            <consortium name="The Broad Institute Genome Sequencing Center for Infectious Disease"/>
            <person name="Earl A."/>
            <person name="Russ C."/>
            <person name="Gilmore M."/>
            <person name="Surin D."/>
            <person name="Walker B."/>
            <person name="Young S."/>
            <person name="Zeng Q."/>
            <person name="Gargeya S."/>
            <person name="Fitzgerald M."/>
            <person name="Haas B."/>
            <person name="Abouelleil A."/>
            <person name="Allen A.W."/>
            <person name="Alvarado L."/>
            <person name="Arachchi H.M."/>
            <person name="Berlin A.M."/>
            <person name="Chapman S.B."/>
            <person name="Gainer-Dewar J."/>
            <person name="Goldberg J."/>
            <person name="Griggs A."/>
            <person name="Gujja S."/>
            <person name="Hansen M."/>
            <person name="Howarth C."/>
            <person name="Imamovic A."/>
            <person name="Ireland A."/>
            <person name="Larimer J."/>
            <person name="McCowan C."/>
            <person name="Murphy C."/>
            <person name="Pearson M."/>
            <person name="Poon T.W."/>
            <person name="Priest M."/>
            <person name="Roberts A."/>
            <person name="Saif S."/>
            <person name="Shea T."/>
            <person name="Sisk P."/>
            <person name="Sykes S."/>
            <person name="Wortman J."/>
            <person name="Nusbaum C."/>
            <person name="Birren B."/>
        </authorList>
    </citation>
    <scope>NUCLEOTIDE SEQUENCE [LARGE SCALE GENOMIC DNA]</scope>
    <source>
        <strain evidence="11 12">ATCC 51263</strain>
    </source>
</reference>
<evidence type="ECO:0000259" key="10">
    <source>
        <dbReference type="Pfam" id="PF04963"/>
    </source>
</evidence>
<evidence type="ECO:0000256" key="6">
    <source>
        <dbReference type="ARBA" id="ARBA00023082"/>
    </source>
</evidence>
<sequence>MKFEQHVSQSQKQTQSQKLVLTQQLQQSLQVLHFSIEELNQFIQAKSMENPLIELKEASYSTGYSKPKNASGKELDTLIQVPDRKESLFEHLLQQIHLNYRDTYLRTLVLFLVEYIDLNGYLKISLEEAQQKTGAEYIQLLDALTLIQRLDPAGVGARNLQECLMLQTERDQLAPNLAYLVLEEYFEAFAERKWEQIAKDIDCTLAEIQQIFDYVQTLTPTPGASYGSTEGLYIIPDLTVRIADDKLIVTNNRQGVPELKFHQQYFDRLKQNKDSEVEHYLNQKMQEFETLQKALIQRGDTVLEVGKYLIEHQQAFFFDEKRPLQPLTMREVADALQIHESTVSRAVNGKYLECDFGIFELKQFFVQKLAMQSGGEIANTAIKEQLRQLINEEDKRKPLSDQKIVDLFQKSGIEISRRTVAKYRDELHIPSSSKRKRYDD</sequence>
<dbReference type="GO" id="GO:0001216">
    <property type="term" value="F:DNA-binding transcription activator activity"/>
    <property type="evidence" value="ECO:0007669"/>
    <property type="project" value="InterPro"/>
</dbReference>
<dbReference type="Pfam" id="PF00309">
    <property type="entry name" value="Sigma54_AID"/>
    <property type="match status" value="1"/>
</dbReference>
<dbReference type="OrthoDB" id="9814402at2"/>
<evidence type="ECO:0000313" key="11">
    <source>
        <dbReference type="EMBL" id="EOW84241.1"/>
    </source>
</evidence>
<evidence type="ECO:0000256" key="1">
    <source>
        <dbReference type="ARBA" id="ARBA00008798"/>
    </source>
</evidence>
<dbReference type="PATRIC" id="fig|1121865.3.peg.129"/>
<gene>
    <name evidence="11" type="ORF">I568_00729</name>
</gene>
<comment type="similarity">
    <text evidence="1">Belongs to the sigma-54 factor family.</text>
</comment>
<dbReference type="PANTHER" id="PTHR32248:SF4">
    <property type="entry name" value="RNA POLYMERASE SIGMA-54 FACTOR"/>
    <property type="match status" value="1"/>
</dbReference>
<dbReference type="GO" id="GO:0003677">
    <property type="term" value="F:DNA binding"/>
    <property type="evidence" value="ECO:0007669"/>
    <property type="project" value="UniProtKB-KW"/>
</dbReference>
<dbReference type="Pfam" id="PF04552">
    <property type="entry name" value="Sigma54_DBD"/>
    <property type="match status" value="1"/>
</dbReference>
<dbReference type="STRING" id="1121865.OMW_00135"/>
<dbReference type="eggNOG" id="COG1508">
    <property type="taxonomic scope" value="Bacteria"/>
</dbReference>
<dbReference type="PIRSF" id="PIRSF000774">
    <property type="entry name" value="RpoN"/>
    <property type="match status" value="1"/>
</dbReference>
<evidence type="ECO:0000256" key="5">
    <source>
        <dbReference type="ARBA" id="ARBA00023015"/>
    </source>
</evidence>
<evidence type="ECO:0000256" key="8">
    <source>
        <dbReference type="ARBA" id="ARBA00023163"/>
    </source>
</evidence>
<dbReference type="PROSITE" id="PS00718">
    <property type="entry name" value="SIGMA54_2"/>
    <property type="match status" value="1"/>
</dbReference>
<evidence type="ECO:0000256" key="4">
    <source>
        <dbReference type="ARBA" id="ARBA00022695"/>
    </source>
</evidence>
<dbReference type="InterPro" id="IPR007046">
    <property type="entry name" value="RNA_pol_sigma_54_core-bd"/>
</dbReference>
<dbReference type="AlphaFoldDB" id="S0KXZ2"/>
<dbReference type="Proteomes" id="UP000014113">
    <property type="component" value="Unassembled WGS sequence"/>
</dbReference>
<dbReference type="NCBIfam" id="TIGR02395">
    <property type="entry name" value="rpoN_sigma"/>
    <property type="match status" value="1"/>
</dbReference>
<keyword evidence="8" id="KW-0804">Transcription</keyword>
<keyword evidence="3" id="KW-0808">Transferase</keyword>
<evidence type="ECO:0000256" key="7">
    <source>
        <dbReference type="ARBA" id="ARBA00023125"/>
    </source>
</evidence>
<keyword evidence="5" id="KW-0805">Transcription regulation</keyword>
<dbReference type="PROSITE" id="PS50044">
    <property type="entry name" value="SIGMA54_3"/>
    <property type="match status" value="1"/>
</dbReference>
<feature type="domain" description="RNA polymerase sigma factor 54 core-binding" evidence="10">
    <location>
        <begin position="81"/>
        <end position="265"/>
    </location>
</feature>
<dbReference type="GO" id="GO:0006352">
    <property type="term" value="P:DNA-templated transcription initiation"/>
    <property type="evidence" value="ECO:0007669"/>
    <property type="project" value="InterPro"/>
</dbReference>
<protein>
    <submittedName>
        <fullName evidence="11">RNA polymerase sigma-54 factor</fullName>
    </submittedName>
</protein>
<dbReference type="Pfam" id="PF04963">
    <property type="entry name" value="Sigma54_CBD"/>
    <property type="match status" value="1"/>
</dbReference>
<dbReference type="InterPro" id="IPR038709">
    <property type="entry name" value="RpoN_core-bd_sf"/>
</dbReference>
<comment type="caution">
    <text evidence="11">The sequence shown here is derived from an EMBL/GenBank/DDBJ whole genome shotgun (WGS) entry which is preliminary data.</text>
</comment>
<dbReference type="EMBL" id="ASWJ01000004">
    <property type="protein sequence ID" value="EOW84241.1"/>
    <property type="molecule type" value="Genomic_DNA"/>
</dbReference>
<evidence type="ECO:0000259" key="9">
    <source>
        <dbReference type="Pfam" id="PF04552"/>
    </source>
</evidence>
<keyword evidence="7" id="KW-0238">DNA-binding</keyword>
<feature type="domain" description="RNA polymerase sigma factor 54 DNA-binding" evidence="9">
    <location>
        <begin position="279"/>
        <end position="437"/>
    </location>
</feature>
<dbReference type="GO" id="GO:0016987">
    <property type="term" value="F:sigma factor activity"/>
    <property type="evidence" value="ECO:0007669"/>
    <property type="project" value="UniProtKB-KW"/>
</dbReference>
<keyword evidence="6" id="KW-0731">Sigma factor</keyword>
<dbReference type="Gene3D" id="1.10.10.60">
    <property type="entry name" value="Homeodomain-like"/>
    <property type="match status" value="1"/>
</dbReference>
<dbReference type="GO" id="GO:0016779">
    <property type="term" value="F:nucleotidyltransferase activity"/>
    <property type="evidence" value="ECO:0007669"/>
    <property type="project" value="UniProtKB-KW"/>
</dbReference>
<dbReference type="PROSITE" id="PS00717">
    <property type="entry name" value="SIGMA54_1"/>
    <property type="match status" value="1"/>
</dbReference>